<dbReference type="Pfam" id="PF13469">
    <property type="entry name" value="Sulfotransfer_3"/>
    <property type="match status" value="1"/>
</dbReference>
<dbReference type="SUPFAM" id="SSF52540">
    <property type="entry name" value="P-loop containing nucleoside triphosphate hydrolases"/>
    <property type="match status" value="1"/>
</dbReference>
<dbReference type="InterPro" id="IPR051135">
    <property type="entry name" value="Gal/GlcNAc/GalNAc_ST"/>
</dbReference>
<dbReference type="Gene3D" id="3.40.50.300">
    <property type="entry name" value="P-loop containing nucleotide triphosphate hydrolases"/>
    <property type="match status" value="1"/>
</dbReference>
<comment type="caution">
    <text evidence="1">The sequence shown here is derived from an EMBL/GenBank/DDBJ whole genome shotgun (WGS) entry which is preliminary data.</text>
</comment>
<dbReference type="InterPro" id="IPR027417">
    <property type="entry name" value="P-loop_NTPase"/>
</dbReference>
<evidence type="ECO:0000313" key="1">
    <source>
        <dbReference type="EMBL" id="GAA4676923.1"/>
    </source>
</evidence>
<dbReference type="PANTHER" id="PTHR10704:SF44">
    <property type="entry name" value="LD35051P-RELATED"/>
    <property type="match status" value="1"/>
</dbReference>
<protein>
    <submittedName>
        <fullName evidence="1">Sulfotransferase</fullName>
    </submittedName>
</protein>
<keyword evidence="2" id="KW-1185">Reference proteome</keyword>
<dbReference type="Proteomes" id="UP001500621">
    <property type="component" value="Unassembled WGS sequence"/>
</dbReference>
<dbReference type="RefSeq" id="WP_345263776.1">
    <property type="nucleotide sequence ID" value="NZ_BAABIM010000001.1"/>
</dbReference>
<accession>A0ABP8W0C0</accession>
<proteinExistence type="predicted"/>
<evidence type="ECO:0000313" key="2">
    <source>
        <dbReference type="Proteomes" id="UP001500621"/>
    </source>
</evidence>
<dbReference type="EMBL" id="BAABIM010000001">
    <property type="protein sequence ID" value="GAA4676923.1"/>
    <property type="molecule type" value="Genomic_DNA"/>
</dbReference>
<gene>
    <name evidence="1" type="ORF">GCM10023226_12690</name>
</gene>
<name>A0ABP8W0C0_9ACTN</name>
<dbReference type="PANTHER" id="PTHR10704">
    <property type="entry name" value="CARBOHYDRATE SULFOTRANSFERASE"/>
    <property type="match status" value="1"/>
</dbReference>
<reference evidence="2" key="1">
    <citation type="journal article" date="2019" name="Int. J. Syst. Evol. Microbiol.">
        <title>The Global Catalogue of Microorganisms (GCM) 10K type strain sequencing project: providing services to taxonomists for standard genome sequencing and annotation.</title>
        <authorList>
            <consortium name="The Broad Institute Genomics Platform"/>
            <consortium name="The Broad Institute Genome Sequencing Center for Infectious Disease"/>
            <person name="Wu L."/>
            <person name="Ma J."/>
        </authorList>
    </citation>
    <scope>NUCLEOTIDE SEQUENCE [LARGE SCALE GENOMIC DNA]</scope>
    <source>
        <strain evidence="2">JCM 18127</strain>
    </source>
</reference>
<organism evidence="1 2">
    <name type="scientific">Nocardioides nanhaiensis</name>
    <dbReference type="NCBI Taxonomy" id="1476871"/>
    <lineage>
        <taxon>Bacteria</taxon>
        <taxon>Bacillati</taxon>
        <taxon>Actinomycetota</taxon>
        <taxon>Actinomycetes</taxon>
        <taxon>Propionibacteriales</taxon>
        <taxon>Nocardioidaceae</taxon>
        <taxon>Nocardioides</taxon>
    </lineage>
</organism>
<sequence>MGTRGTTRVVYVAGTGRSGSTLLGNALGSLPGALHVGEVKLAMRRGLAEDGFCGCRRPVRECPVWVPALERTFGHLPTPAEAAALDRRLTDAVRTRRTAWWLAGRTSPEVEELVTVFGTLLASLADVAGAEVVVDSSKLAPFGALVARSDLLDVRPVQLVRDPRAVAWSWQRAQASGQVSGFEEEMERFSPVKSSLMWLESTASVAALSARGGRRAHVVRYEDLVDDPAGVLAGVAAFADLPVPAAGSLVHADGLHLAPSHAAAGNPNRVRSGPVQLRRDDEWSRRMPAGQRRLVSMITAPRRRSHGY</sequence>